<gene>
    <name evidence="2" type="ORF">O0955_08885</name>
</gene>
<name>A0ABT4L897_9SPHI</name>
<proteinExistence type="predicted"/>
<feature type="transmembrane region" description="Helical" evidence="1">
    <location>
        <begin position="7"/>
        <end position="26"/>
    </location>
</feature>
<evidence type="ECO:0000256" key="1">
    <source>
        <dbReference type="SAM" id="Phobius"/>
    </source>
</evidence>
<protein>
    <submittedName>
        <fullName evidence="2">Uncharacterized protein</fullName>
    </submittedName>
</protein>
<dbReference type="RefSeq" id="WP_269427185.1">
    <property type="nucleotide sequence ID" value="NZ_JAPWGM010000002.1"/>
</dbReference>
<keyword evidence="1" id="KW-0472">Membrane</keyword>
<organism evidence="2 3">
    <name type="scientific">Pedobacter punctiformis</name>
    <dbReference type="NCBI Taxonomy" id="3004097"/>
    <lineage>
        <taxon>Bacteria</taxon>
        <taxon>Pseudomonadati</taxon>
        <taxon>Bacteroidota</taxon>
        <taxon>Sphingobacteriia</taxon>
        <taxon>Sphingobacteriales</taxon>
        <taxon>Sphingobacteriaceae</taxon>
        <taxon>Pedobacter</taxon>
    </lineage>
</organism>
<comment type="caution">
    <text evidence="2">The sequence shown here is derived from an EMBL/GenBank/DDBJ whole genome shotgun (WGS) entry which is preliminary data.</text>
</comment>
<reference evidence="2" key="1">
    <citation type="submission" date="2022-12" db="EMBL/GenBank/DDBJ databases">
        <title>Genome sequence of HCMS5-2.</title>
        <authorList>
            <person name="Woo H."/>
        </authorList>
    </citation>
    <scope>NUCLEOTIDE SEQUENCE</scope>
    <source>
        <strain evidence="2">HCMS5-2</strain>
    </source>
</reference>
<dbReference type="EMBL" id="JAPWGM010000002">
    <property type="protein sequence ID" value="MCZ4244120.1"/>
    <property type="molecule type" value="Genomic_DNA"/>
</dbReference>
<sequence>MKRLTVKLVLPLTIISFVVITKWWLVKIVDAPDETLTGFPLPFVCRAWNTSMAFQFFIAAFMVDFLFYFLCWFGLIFVTNRYLISIKPYKIVTVIWWCLAALVIFGADVLALNKNNIFYFKRPFEIETIASGVSLLGNKL</sequence>
<accession>A0ABT4L897</accession>
<evidence type="ECO:0000313" key="3">
    <source>
        <dbReference type="Proteomes" id="UP001144347"/>
    </source>
</evidence>
<feature type="transmembrane region" description="Helical" evidence="1">
    <location>
        <begin position="56"/>
        <end position="79"/>
    </location>
</feature>
<keyword evidence="1" id="KW-1133">Transmembrane helix</keyword>
<evidence type="ECO:0000313" key="2">
    <source>
        <dbReference type="EMBL" id="MCZ4244120.1"/>
    </source>
</evidence>
<dbReference type="Proteomes" id="UP001144347">
    <property type="component" value="Unassembled WGS sequence"/>
</dbReference>
<feature type="transmembrane region" description="Helical" evidence="1">
    <location>
        <begin position="91"/>
        <end position="112"/>
    </location>
</feature>
<keyword evidence="3" id="KW-1185">Reference proteome</keyword>
<keyword evidence="1" id="KW-0812">Transmembrane</keyword>